<feature type="transmembrane region" description="Helical" evidence="8">
    <location>
        <begin position="236"/>
        <end position="263"/>
    </location>
</feature>
<comment type="caution">
    <text evidence="9">The sequence shown here is derived from an EMBL/GenBank/DDBJ whole genome shotgun (WGS) entry which is preliminary data.</text>
</comment>
<keyword evidence="3" id="KW-0813">Transport</keyword>
<keyword evidence="5 8" id="KW-0812">Transmembrane</keyword>
<feature type="transmembrane region" description="Helical" evidence="8">
    <location>
        <begin position="175"/>
        <end position="193"/>
    </location>
</feature>
<keyword evidence="10" id="KW-1185">Reference proteome</keyword>
<gene>
    <name evidence="9" type="ORF">EI71_00962</name>
</gene>
<evidence type="ECO:0000256" key="5">
    <source>
        <dbReference type="ARBA" id="ARBA00022692"/>
    </source>
</evidence>
<protein>
    <submittedName>
        <fullName evidence="9">Riboflavin transporter FmnP</fullName>
    </submittedName>
</protein>
<proteinExistence type="inferred from homology"/>
<evidence type="ECO:0000256" key="8">
    <source>
        <dbReference type="SAM" id="Phobius"/>
    </source>
</evidence>
<dbReference type="GO" id="GO:0005886">
    <property type="term" value="C:plasma membrane"/>
    <property type="evidence" value="ECO:0007669"/>
    <property type="project" value="UniProtKB-SubCell"/>
</dbReference>
<dbReference type="RefSeq" id="WP_162849779.1">
    <property type="nucleotide sequence ID" value="NZ_QXEV01000008.1"/>
</dbReference>
<organism evidence="9 10">
    <name type="scientific">Anaeroplasma bactoclasticum</name>
    <dbReference type="NCBI Taxonomy" id="2088"/>
    <lineage>
        <taxon>Bacteria</taxon>
        <taxon>Bacillati</taxon>
        <taxon>Mycoplasmatota</taxon>
        <taxon>Mollicutes</taxon>
        <taxon>Anaeroplasmatales</taxon>
        <taxon>Anaeroplasmataceae</taxon>
        <taxon>Anaeroplasma</taxon>
    </lineage>
</organism>
<feature type="transmembrane region" description="Helical" evidence="8">
    <location>
        <begin position="12"/>
        <end position="33"/>
    </location>
</feature>
<evidence type="ECO:0000256" key="1">
    <source>
        <dbReference type="ARBA" id="ARBA00004651"/>
    </source>
</evidence>
<dbReference type="InParanoid" id="A0A397RNL4"/>
<keyword evidence="7 8" id="KW-0472">Membrane</keyword>
<dbReference type="AlphaFoldDB" id="A0A397RNL4"/>
<comment type="subcellular location">
    <subcellularLocation>
        <location evidence="1">Cell membrane</location>
        <topology evidence="1">Multi-pass membrane protein</topology>
    </subcellularLocation>
</comment>
<dbReference type="InterPro" id="IPR024529">
    <property type="entry name" value="ECF_trnsprt_substrate-spec"/>
</dbReference>
<comment type="similarity">
    <text evidence="2">Belongs to the prokaryotic riboflavin transporter (P-RFT) (TC 2.A.87) family.</text>
</comment>
<reference evidence="9 10" key="1">
    <citation type="submission" date="2018-08" db="EMBL/GenBank/DDBJ databases">
        <title>Genomic Encyclopedia of Archaeal and Bacterial Type Strains, Phase II (KMG-II): from individual species to whole genera.</title>
        <authorList>
            <person name="Goeker M."/>
        </authorList>
    </citation>
    <scope>NUCLEOTIDE SEQUENCE [LARGE SCALE GENOMIC DNA]</scope>
    <source>
        <strain evidence="9 10">ATCC 27112</strain>
    </source>
</reference>
<dbReference type="PANTHER" id="PTHR38438:SF1">
    <property type="entry name" value="RIBOFLAVIN TRANSPORTER RIBU"/>
    <property type="match status" value="1"/>
</dbReference>
<dbReference type="PANTHER" id="PTHR38438">
    <property type="entry name" value="RIBOFLAVIN TRANSPORTER RIBU"/>
    <property type="match status" value="1"/>
</dbReference>
<evidence type="ECO:0000256" key="6">
    <source>
        <dbReference type="ARBA" id="ARBA00022989"/>
    </source>
</evidence>
<accession>A0A397RNL4</accession>
<dbReference type="InterPro" id="IPR025720">
    <property type="entry name" value="RibU"/>
</dbReference>
<sequence length="307" mass="34155">MNEGKSKQTLNALIIGLTMFILGLAAIITGFVLNTNTKNVEWYIYLLEIGGAALFLASSGNLYYYFAEKFHFRKMNVKQMGVIAVFAALSVILYYFAKFKLPFFPSWLDIQFSDVPAILVSFMYGPLSGAIAIIVRFFCKLPGTSTVGVGELADLLIGLAMVISAGLFYKKHRTLKGAFISIGIGMASGTIVAVISNWLILIPAYVNIAHFPWSALVDGMNKALGNSGVVTEENFMAYYLFAGVLPFNLFRYVLVFSITILLYKRLSMLIEHFTGDFVRDNDLEKDDLELLENNEVSSEENLKEETI</sequence>
<evidence type="ECO:0000256" key="2">
    <source>
        <dbReference type="ARBA" id="ARBA00005540"/>
    </source>
</evidence>
<dbReference type="EMBL" id="QXEV01000008">
    <property type="protein sequence ID" value="RIA75930.1"/>
    <property type="molecule type" value="Genomic_DNA"/>
</dbReference>
<dbReference type="FunCoup" id="A0A397RNL4">
    <property type="interactions" value="5"/>
</dbReference>
<keyword evidence="4" id="KW-1003">Cell membrane</keyword>
<feature type="transmembrane region" description="Helical" evidence="8">
    <location>
        <begin position="79"/>
        <end position="97"/>
    </location>
</feature>
<name>A0A397RNL4_9MOLU</name>
<dbReference type="Proteomes" id="UP000266506">
    <property type="component" value="Unassembled WGS sequence"/>
</dbReference>
<dbReference type="Gene3D" id="1.10.1760.20">
    <property type="match status" value="1"/>
</dbReference>
<evidence type="ECO:0000313" key="9">
    <source>
        <dbReference type="EMBL" id="RIA75930.1"/>
    </source>
</evidence>
<dbReference type="Pfam" id="PF12822">
    <property type="entry name" value="ECF_trnsprt"/>
    <property type="match status" value="1"/>
</dbReference>
<keyword evidence="6 8" id="KW-1133">Transmembrane helix</keyword>
<feature type="transmembrane region" description="Helical" evidence="8">
    <location>
        <begin position="45"/>
        <end position="67"/>
    </location>
</feature>
<feature type="transmembrane region" description="Helical" evidence="8">
    <location>
        <begin position="151"/>
        <end position="169"/>
    </location>
</feature>
<evidence type="ECO:0000313" key="10">
    <source>
        <dbReference type="Proteomes" id="UP000266506"/>
    </source>
</evidence>
<feature type="transmembrane region" description="Helical" evidence="8">
    <location>
        <begin position="117"/>
        <end position="139"/>
    </location>
</feature>
<evidence type="ECO:0000256" key="7">
    <source>
        <dbReference type="ARBA" id="ARBA00023136"/>
    </source>
</evidence>
<evidence type="ECO:0000256" key="3">
    <source>
        <dbReference type="ARBA" id="ARBA00022448"/>
    </source>
</evidence>
<dbReference type="GO" id="GO:0032217">
    <property type="term" value="F:riboflavin transmembrane transporter activity"/>
    <property type="evidence" value="ECO:0007669"/>
    <property type="project" value="InterPro"/>
</dbReference>
<evidence type="ECO:0000256" key="4">
    <source>
        <dbReference type="ARBA" id="ARBA00022475"/>
    </source>
</evidence>